<protein>
    <submittedName>
        <fullName evidence="2">Uncharacterized protein</fullName>
    </submittedName>
</protein>
<organism evidence="2 3">
    <name type="scientific">Paenibacillus alginolyticus</name>
    <dbReference type="NCBI Taxonomy" id="59839"/>
    <lineage>
        <taxon>Bacteria</taxon>
        <taxon>Bacillati</taxon>
        <taxon>Bacillota</taxon>
        <taxon>Bacilli</taxon>
        <taxon>Bacillales</taxon>
        <taxon>Paenibacillaceae</taxon>
        <taxon>Paenibacillus</taxon>
    </lineage>
</organism>
<dbReference type="RefSeq" id="WP_029198708.1">
    <property type="nucleotide sequence ID" value="NZ_JAMDMW010000015.1"/>
</dbReference>
<dbReference type="EMBL" id="JAMDMX010000117">
    <property type="protein sequence ID" value="MCY9696941.1"/>
    <property type="molecule type" value="Genomic_DNA"/>
</dbReference>
<accession>A0ABT4GL62</accession>
<keyword evidence="1" id="KW-0472">Membrane</keyword>
<keyword evidence="1" id="KW-1133">Transmembrane helix</keyword>
<proteinExistence type="predicted"/>
<feature type="transmembrane region" description="Helical" evidence="1">
    <location>
        <begin position="6"/>
        <end position="21"/>
    </location>
</feature>
<keyword evidence="3" id="KW-1185">Reference proteome</keyword>
<reference evidence="2 3" key="1">
    <citation type="submission" date="2022-05" db="EMBL/GenBank/DDBJ databases">
        <title>Genome Sequencing of Bee-Associated Microbes.</title>
        <authorList>
            <person name="Dunlap C."/>
        </authorList>
    </citation>
    <scope>NUCLEOTIDE SEQUENCE [LARGE SCALE GENOMIC DNA]</scope>
    <source>
        <strain evidence="2 3">NRRL B-14421</strain>
    </source>
</reference>
<sequence length="61" mass="6811">MVYWLLAVIVVVVGLLIFMNVKKRKVVPVADLQTHKSCAYCNEEIAVDAVVCKYCRGVVVN</sequence>
<evidence type="ECO:0000313" key="2">
    <source>
        <dbReference type="EMBL" id="MCY9696941.1"/>
    </source>
</evidence>
<keyword evidence="1" id="KW-0812">Transmembrane</keyword>
<name>A0ABT4GL62_9BACL</name>
<dbReference type="Proteomes" id="UP001527099">
    <property type="component" value="Unassembled WGS sequence"/>
</dbReference>
<gene>
    <name evidence="2" type="ORF">M5X19_29345</name>
</gene>
<evidence type="ECO:0000313" key="3">
    <source>
        <dbReference type="Proteomes" id="UP001527099"/>
    </source>
</evidence>
<evidence type="ECO:0000256" key="1">
    <source>
        <dbReference type="SAM" id="Phobius"/>
    </source>
</evidence>
<comment type="caution">
    <text evidence="2">The sequence shown here is derived from an EMBL/GenBank/DDBJ whole genome shotgun (WGS) entry which is preliminary data.</text>
</comment>